<dbReference type="Pfam" id="PF02518">
    <property type="entry name" value="HATPase_c"/>
    <property type="match status" value="1"/>
</dbReference>
<feature type="transmembrane region" description="Helical" evidence="11">
    <location>
        <begin position="7"/>
        <end position="30"/>
    </location>
</feature>
<dbReference type="EC" id="2.7.13.3" evidence="3"/>
<dbReference type="Gene3D" id="6.10.340.10">
    <property type="match status" value="1"/>
</dbReference>
<accession>A0ABP8LY96</accession>
<gene>
    <name evidence="14" type="ORF">GCM10023091_23310</name>
</gene>
<dbReference type="EMBL" id="BAABEY010000024">
    <property type="protein sequence ID" value="GAA4440131.1"/>
    <property type="molecule type" value="Genomic_DNA"/>
</dbReference>
<evidence type="ECO:0000259" key="12">
    <source>
        <dbReference type="PROSITE" id="PS50109"/>
    </source>
</evidence>
<dbReference type="SUPFAM" id="SSF158472">
    <property type="entry name" value="HAMP domain-like"/>
    <property type="match status" value="1"/>
</dbReference>
<name>A0ABP8LY96_9BACT</name>
<evidence type="ECO:0000256" key="2">
    <source>
        <dbReference type="ARBA" id="ARBA00004370"/>
    </source>
</evidence>
<keyword evidence="15" id="KW-1185">Reference proteome</keyword>
<dbReference type="CDD" id="cd06225">
    <property type="entry name" value="HAMP"/>
    <property type="match status" value="1"/>
</dbReference>
<keyword evidence="9" id="KW-0902">Two-component regulatory system</keyword>
<evidence type="ECO:0000256" key="7">
    <source>
        <dbReference type="ARBA" id="ARBA00022777"/>
    </source>
</evidence>
<protein>
    <recommendedName>
        <fullName evidence="3">histidine kinase</fullName>
        <ecNumber evidence="3">2.7.13.3</ecNumber>
    </recommendedName>
</protein>
<dbReference type="Pfam" id="PF00512">
    <property type="entry name" value="HisKA"/>
    <property type="match status" value="1"/>
</dbReference>
<dbReference type="Gene3D" id="3.30.565.10">
    <property type="entry name" value="Histidine kinase-like ATPase, C-terminal domain"/>
    <property type="match status" value="1"/>
</dbReference>
<keyword evidence="5" id="KW-0808">Transferase</keyword>
<evidence type="ECO:0000256" key="8">
    <source>
        <dbReference type="ARBA" id="ARBA00022989"/>
    </source>
</evidence>
<evidence type="ECO:0000256" key="3">
    <source>
        <dbReference type="ARBA" id="ARBA00012438"/>
    </source>
</evidence>
<dbReference type="PROSITE" id="PS50885">
    <property type="entry name" value="HAMP"/>
    <property type="match status" value="1"/>
</dbReference>
<dbReference type="InterPro" id="IPR003660">
    <property type="entry name" value="HAMP_dom"/>
</dbReference>
<dbReference type="SMART" id="SM00387">
    <property type="entry name" value="HATPase_c"/>
    <property type="match status" value="1"/>
</dbReference>
<evidence type="ECO:0000256" key="5">
    <source>
        <dbReference type="ARBA" id="ARBA00022679"/>
    </source>
</evidence>
<dbReference type="Proteomes" id="UP001501508">
    <property type="component" value="Unassembled WGS sequence"/>
</dbReference>
<evidence type="ECO:0000313" key="15">
    <source>
        <dbReference type="Proteomes" id="UP001501508"/>
    </source>
</evidence>
<sequence length="459" mass="51636">MKIRTRLTILFTLITASILLVFASIIILSAKKSRESEFFGLLKKEAITKANLFLNAKVDAGTLQTIYLNNRAILNEVEVAIYDTGFNLVYHDAANIDAIKETPAMIREIKKKKKIAFYLNDWQAIGLLFEHDGNDYIVTATAYDQYGHNKLNNLLRNSSILFIVSLLFLYIAGRFFSKRSFSPVKEMTERANRISATNLDLRLNVNDTRDEISELGNTFNEMLSRLENSFEAQKQFVSNISHEIRTPLAAIITELELSGNKERSVPEYKVIIREALTDARKLVKLSNSLLDFAKASYDPSEIAFKQVRIDEVLLDARHQVQVANPDYKINIHFENAFENDEEITVNGNEYLLKTAFSNLFDNGCKFSADHQCLVRITLEDGKITLAFSDHGTGIPADDLKNIFIPFYRGENKTLADGYGIGLSLTSKIISLHNGDLSVTSEVNRGTTFTVVFGGVRGEG</sequence>
<keyword evidence="8 11" id="KW-1133">Transmembrane helix</keyword>
<dbReference type="InterPro" id="IPR003661">
    <property type="entry name" value="HisK_dim/P_dom"/>
</dbReference>
<dbReference type="GO" id="GO:0016301">
    <property type="term" value="F:kinase activity"/>
    <property type="evidence" value="ECO:0007669"/>
    <property type="project" value="UniProtKB-KW"/>
</dbReference>
<keyword evidence="6 11" id="KW-0812">Transmembrane</keyword>
<evidence type="ECO:0000256" key="11">
    <source>
        <dbReference type="SAM" id="Phobius"/>
    </source>
</evidence>
<dbReference type="CDD" id="cd00075">
    <property type="entry name" value="HATPase"/>
    <property type="match status" value="1"/>
</dbReference>
<dbReference type="InterPro" id="IPR004358">
    <property type="entry name" value="Sig_transdc_His_kin-like_C"/>
</dbReference>
<dbReference type="RefSeq" id="WP_345029215.1">
    <property type="nucleotide sequence ID" value="NZ_BAABEY010000024.1"/>
</dbReference>
<dbReference type="SUPFAM" id="SSF47384">
    <property type="entry name" value="Homodimeric domain of signal transducing histidine kinase"/>
    <property type="match status" value="1"/>
</dbReference>
<dbReference type="PANTHER" id="PTHR45436">
    <property type="entry name" value="SENSOR HISTIDINE KINASE YKOH"/>
    <property type="match status" value="1"/>
</dbReference>
<dbReference type="InterPro" id="IPR036097">
    <property type="entry name" value="HisK_dim/P_sf"/>
</dbReference>
<evidence type="ECO:0000259" key="13">
    <source>
        <dbReference type="PROSITE" id="PS50885"/>
    </source>
</evidence>
<dbReference type="InterPro" id="IPR003594">
    <property type="entry name" value="HATPase_dom"/>
</dbReference>
<evidence type="ECO:0000256" key="10">
    <source>
        <dbReference type="ARBA" id="ARBA00023136"/>
    </source>
</evidence>
<evidence type="ECO:0000256" key="1">
    <source>
        <dbReference type="ARBA" id="ARBA00000085"/>
    </source>
</evidence>
<dbReference type="SMART" id="SM00304">
    <property type="entry name" value="HAMP"/>
    <property type="match status" value="1"/>
</dbReference>
<dbReference type="InterPro" id="IPR005467">
    <property type="entry name" value="His_kinase_dom"/>
</dbReference>
<dbReference type="SMART" id="SM00388">
    <property type="entry name" value="HisKA"/>
    <property type="match status" value="1"/>
</dbReference>
<evidence type="ECO:0000256" key="9">
    <source>
        <dbReference type="ARBA" id="ARBA00023012"/>
    </source>
</evidence>
<comment type="caution">
    <text evidence="14">The sequence shown here is derived from an EMBL/GenBank/DDBJ whole genome shotgun (WGS) entry which is preliminary data.</text>
</comment>
<keyword evidence="10 11" id="KW-0472">Membrane</keyword>
<feature type="domain" description="HAMP" evidence="13">
    <location>
        <begin position="178"/>
        <end position="231"/>
    </location>
</feature>
<dbReference type="Pfam" id="PF00672">
    <property type="entry name" value="HAMP"/>
    <property type="match status" value="1"/>
</dbReference>
<dbReference type="Gene3D" id="1.10.287.130">
    <property type="match status" value="1"/>
</dbReference>
<reference evidence="15" key="1">
    <citation type="journal article" date="2019" name="Int. J. Syst. Evol. Microbiol.">
        <title>The Global Catalogue of Microorganisms (GCM) 10K type strain sequencing project: providing services to taxonomists for standard genome sequencing and annotation.</title>
        <authorList>
            <consortium name="The Broad Institute Genomics Platform"/>
            <consortium name="The Broad Institute Genome Sequencing Center for Infectious Disease"/>
            <person name="Wu L."/>
            <person name="Ma J."/>
        </authorList>
    </citation>
    <scope>NUCLEOTIDE SEQUENCE [LARGE SCALE GENOMIC DNA]</scope>
    <source>
        <strain evidence="15">JCM 31920</strain>
    </source>
</reference>
<dbReference type="InterPro" id="IPR050428">
    <property type="entry name" value="TCS_sensor_his_kinase"/>
</dbReference>
<organism evidence="14 15">
    <name type="scientific">Ravibacter arvi</name>
    <dbReference type="NCBI Taxonomy" id="2051041"/>
    <lineage>
        <taxon>Bacteria</taxon>
        <taxon>Pseudomonadati</taxon>
        <taxon>Bacteroidota</taxon>
        <taxon>Cytophagia</taxon>
        <taxon>Cytophagales</taxon>
        <taxon>Spirosomataceae</taxon>
        <taxon>Ravibacter</taxon>
    </lineage>
</organism>
<dbReference type="InterPro" id="IPR036890">
    <property type="entry name" value="HATPase_C_sf"/>
</dbReference>
<feature type="domain" description="Histidine kinase" evidence="12">
    <location>
        <begin position="239"/>
        <end position="456"/>
    </location>
</feature>
<dbReference type="PRINTS" id="PR00344">
    <property type="entry name" value="BCTRLSENSOR"/>
</dbReference>
<dbReference type="PROSITE" id="PS50109">
    <property type="entry name" value="HIS_KIN"/>
    <property type="match status" value="1"/>
</dbReference>
<proteinExistence type="predicted"/>
<evidence type="ECO:0000313" key="14">
    <source>
        <dbReference type="EMBL" id="GAA4440131.1"/>
    </source>
</evidence>
<keyword evidence="4" id="KW-0597">Phosphoprotein</keyword>
<dbReference type="SUPFAM" id="SSF55874">
    <property type="entry name" value="ATPase domain of HSP90 chaperone/DNA topoisomerase II/histidine kinase"/>
    <property type="match status" value="1"/>
</dbReference>
<evidence type="ECO:0000256" key="6">
    <source>
        <dbReference type="ARBA" id="ARBA00022692"/>
    </source>
</evidence>
<comment type="catalytic activity">
    <reaction evidence="1">
        <text>ATP + protein L-histidine = ADP + protein N-phospho-L-histidine.</text>
        <dbReference type="EC" id="2.7.13.3"/>
    </reaction>
</comment>
<dbReference type="PANTHER" id="PTHR45436:SF5">
    <property type="entry name" value="SENSOR HISTIDINE KINASE TRCS"/>
    <property type="match status" value="1"/>
</dbReference>
<evidence type="ECO:0000256" key="4">
    <source>
        <dbReference type="ARBA" id="ARBA00022553"/>
    </source>
</evidence>
<comment type="subcellular location">
    <subcellularLocation>
        <location evidence="2">Membrane</location>
    </subcellularLocation>
</comment>
<dbReference type="CDD" id="cd00082">
    <property type="entry name" value="HisKA"/>
    <property type="match status" value="1"/>
</dbReference>
<keyword evidence="7 14" id="KW-0418">Kinase</keyword>